<protein>
    <submittedName>
        <fullName evidence="3">SpoIIE-like protein with GAF domain</fullName>
    </submittedName>
</protein>
<name>A0A072NQM0_SCHAZ</name>
<dbReference type="AlphaFoldDB" id="A0A072NQM0"/>
<proteinExistence type="predicted"/>
<dbReference type="InterPro" id="IPR036457">
    <property type="entry name" value="PPM-type-like_dom_sf"/>
</dbReference>
<evidence type="ECO:0000313" key="4">
    <source>
        <dbReference type="Proteomes" id="UP000027936"/>
    </source>
</evidence>
<dbReference type="Pfam" id="PF07228">
    <property type="entry name" value="SpoIIE"/>
    <property type="match status" value="1"/>
</dbReference>
<sequence>MKKLDVTYSANIGSYLGVPIILEDNTMFGTLCAIDPSPHKFDKKDLELMQTLANFIANAIELGQAYEIILAEEQRVKKELELAKKVQTSVLSEPVQLEKINIQAYYQSSESLSGDMYSWFEISPNKFGVILIDVMGHGVSAALISMSIRSLLKGLITSISEPIEVIKELNHHIFSLFNSTHQSTYATAVYMVIDTELKTIEYVNAGHPSGLLFLDQKTMKRMDEGSIILGIFPNLKVDKQLIHYNEPSTIMLYTDGLTELINPVINDAIHTVENIIIGEPDNLQLIEEIKKEFVNGKTLKDDICLITVNVE</sequence>
<keyword evidence="1" id="KW-0378">Hydrolase</keyword>
<evidence type="ECO:0000259" key="2">
    <source>
        <dbReference type="SMART" id="SM00331"/>
    </source>
</evidence>
<dbReference type="PANTHER" id="PTHR43156:SF14">
    <property type="entry name" value="PHOSPHOSERINE PHOSPHATASE RSBP"/>
    <property type="match status" value="1"/>
</dbReference>
<reference evidence="3 4" key="1">
    <citation type="submission" date="2014-04" db="EMBL/GenBank/DDBJ databases">
        <title>Draft genome sequence of Bacillus azotoformans MEV2011, a (co-) denitrifying strain unable to grow in the presence of oxygen.</title>
        <authorList>
            <person name="Nielsen M."/>
            <person name="Schreiber L."/>
            <person name="Finster K."/>
            <person name="Schramm A."/>
        </authorList>
    </citation>
    <scope>NUCLEOTIDE SEQUENCE [LARGE SCALE GENOMIC DNA]</scope>
    <source>
        <strain evidence="3 4">MEV2011</strain>
    </source>
</reference>
<dbReference type="PANTHER" id="PTHR43156">
    <property type="entry name" value="STAGE II SPORULATION PROTEIN E-RELATED"/>
    <property type="match status" value="1"/>
</dbReference>
<gene>
    <name evidence="3" type="ORF">M670_00802</name>
</gene>
<evidence type="ECO:0000313" key="3">
    <source>
        <dbReference type="EMBL" id="KEF39781.1"/>
    </source>
</evidence>
<dbReference type="Pfam" id="PF01590">
    <property type="entry name" value="GAF"/>
    <property type="match status" value="1"/>
</dbReference>
<dbReference type="InterPro" id="IPR052016">
    <property type="entry name" value="Bact_Sigma-Reg"/>
</dbReference>
<accession>A0A072NQM0</accession>
<dbReference type="Gene3D" id="3.60.40.10">
    <property type="entry name" value="PPM-type phosphatase domain"/>
    <property type="match status" value="1"/>
</dbReference>
<dbReference type="Proteomes" id="UP000027936">
    <property type="component" value="Unassembled WGS sequence"/>
</dbReference>
<dbReference type="PATRIC" id="fig|1348973.3.peg.774"/>
<evidence type="ECO:0000256" key="1">
    <source>
        <dbReference type="ARBA" id="ARBA00022801"/>
    </source>
</evidence>
<dbReference type="InterPro" id="IPR029016">
    <property type="entry name" value="GAF-like_dom_sf"/>
</dbReference>
<dbReference type="InterPro" id="IPR001932">
    <property type="entry name" value="PPM-type_phosphatase-like_dom"/>
</dbReference>
<dbReference type="InterPro" id="IPR003018">
    <property type="entry name" value="GAF"/>
</dbReference>
<dbReference type="GO" id="GO:0016791">
    <property type="term" value="F:phosphatase activity"/>
    <property type="evidence" value="ECO:0007669"/>
    <property type="project" value="TreeGrafter"/>
</dbReference>
<feature type="domain" description="PPM-type phosphatase" evidence="2">
    <location>
        <begin position="97"/>
        <end position="310"/>
    </location>
</feature>
<dbReference type="Gene3D" id="3.30.450.40">
    <property type="match status" value="1"/>
</dbReference>
<dbReference type="SUPFAM" id="SSF55781">
    <property type="entry name" value="GAF domain-like"/>
    <property type="match status" value="1"/>
</dbReference>
<organism evidence="3 4">
    <name type="scientific">Schinkia azotoformans MEV2011</name>
    <dbReference type="NCBI Taxonomy" id="1348973"/>
    <lineage>
        <taxon>Bacteria</taxon>
        <taxon>Bacillati</taxon>
        <taxon>Bacillota</taxon>
        <taxon>Bacilli</taxon>
        <taxon>Bacillales</taxon>
        <taxon>Bacillaceae</taxon>
        <taxon>Calidifontibacillus/Schinkia group</taxon>
        <taxon>Schinkia</taxon>
    </lineage>
</organism>
<comment type="caution">
    <text evidence="3">The sequence shown here is derived from an EMBL/GenBank/DDBJ whole genome shotgun (WGS) entry which is preliminary data.</text>
</comment>
<dbReference type="SUPFAM" id="SSF81606">
    <property type="entry name" value="PP2C-like"/>
    <property type="match status" value="1"/>
</dbReference>
<dbReference type="SMART" id="SM00331">
    <property type="entry name" value="PP2C_SIG"/>
    <property type="match status" value="1"/>
</dbReference>
<dbReference type="EMBL" id="JJRY01000002">
    <property type="protein sequence ID" value="KEF39781.1"/>
    <property type="molecule type" value="Genomic_DNA"/>
</dbReference>